<feature type="signal peptide" evidence="12">
    <location>
        <begin position="1"/>
        <end position="24"/>
    </location>
</feature>
<dbReference type="InterPro" id="IPR010105">
    <property type="entry name" value="TonB_sidphr_rcpt"/>
</dbReference>
<comment type="similarity">
    <text evidence="2 10 11">Belongs to the TonB-dependent receptor family.</text>
</comment>
<dbReference type="SUPFAM" id="SSF56935">
    <property type="entry name" value="Porins"/>
    <property type="match status" value="1"/>
</dbReference>
<dbReference type="GO" id="GO:0038023">
    <property type="term" value="F:signaling receptor activity"/>
    <property type="evidence" value="ECO:0007669"/>
    <property type="project" value="InterPro"/>
</dbReference>
<dbReference type="Gene3D" id="2.170.130.10">
    <property type="entry name" value="TonB-dependent receptor, plug domain"/>
    <property type="match status" value="1"/>
</dbReference>
<name>A0AAW7YY92_9ALTE</name>
<feature type="domain" description="TonB-dependent receptor-like beta-barrel" evidence="13">
    <location>
        <begin position="239"/>
        <end position="710"/>
    </location>
</feature>
<dbReference type="PANTHER" id="PTHR32552:SF90">
    <property type="entry name" value="METAL-PSEUDOPALINE RECEPTOR CNTO"/>
    <property type="match status" value="1"/>
</dbReference>
<evidence type="ECO:0000259" key="14">
    <source>
        <dbReference type="Pfam" id="PF07715"/>
    </source>
</evidence>
<keyword evidence="6 11" id="KW-0798">TonB box</keyword>
<evidence type="ECO:0000256" key="1">
    <source>
        <dbReference type="ARBA" id="ARBA00004571"/>
    </source>
</evidence>
<dbReference type="NCBIfam" id="TIGR01783">
    <property type="entry name" value="TonB-siderophor"/>
    <property type="match status" value="1"/>
</dbReference>
<evidence type="ECO:0000256" key="4">
    <source>
        <dbReference type="ARBA" id="ARBA00022452"/>
    </source>
</evidence>
<evidence type="ECO:0000313" key="15">
    <source>
        <dbReference type="EMBL" id="MDO6575922.1"/>
    </source>
</evidence>
<comment type="subcellular location">
    <subcellularLocation>
        <location evidence="1 10">Cell outer membrane</location>
        <topology evidence="1 10">Multi-pass membrane protein</topology>
    </subcellularLocation>
</comment>
<dbReference type="Gene3D" id="2.40.170.20">
    <property type="entry name" value="TonB-dependent receptor, beta-barrel domain"/>
    <property type="match status" value="1"/>
</dbReference>
<organism evidence="15 16">
    <name type="scientific">Alteromonas stellipolaris</name>
    <dbReference type="NCBI Taxonomy" id="233316"/>
    <lineage>
        <taxon>Bacteria</taxon>
        <taxon>Pseudomonadati</taxon>
        <taxon>Pseudomonadota</taxon>
        <taxon>Gammaproteobacteria</taxon>
        <taxon>Alteromonadales</taxon>
        <taxon>Alteromonadaceae</taxon>
        <taxon>Alteromonas/Salinimonas group</taxon>
        <taxon>Alteromonas</taxon>
    </lineage>
</organism>
<dbReference type="InterPro" id="IPR000531">
    <property type="entry name" value="Beta-barrel_TonB"/>
</dbReference>
<dbReference type="EMBL" id="JAUOQI010000001">
    <property type="protein sequence ID" value="MDO6575922.1"/>
    <property type="molecule type" value="Genomic_DNA"/>
</dbReference>
<evidence type="ECO:0000256" key="10">
    <source>
        <dbReference type="PROSITE-ProRule" id="PRU01360"/>
    </source>
</evidence>
<dbReference type="InterPro" id="IPR037066">
    <property type="entry name" value="Plug_dom_sf"/>
</dbReference>
<evidence type="ECO:0000256" key="3">
    <source>
        <dbReference type="ARBA" id="ARBA00022448"/>
    </source>
</evidence>
<dbReference type="InterPro" id="IPR039426">
    <property type="entry name" value="TonB-dep_rcpt-like"/>
</dbReference>
<evidence type="ECO:0000256" key="2">
    <source>
        <dbReference type="ARBA" id="ARBA00009810"/>
    </source>
</evidence>
<dbReference type="RefSeq" id="WP_303537799.1">
    <property type="nucleotide sequence ID" value="NZ_JAUOQI010000001.1"/>
</dbReference>
<dbReference type="PANTHER" id="PTHR32552">
    <property type="entry name" value="FERRICHROME IRON RECEPTOR-RELATED"/>
    <property type="match status" value="1"/>
</dbReference>
<evidence type="ECO:0000256" key="6">
    <source>
        <dbReference type="ARBA" id="ARBA00023077"/>
    </source>
</evidence>
<evidence type="ECO:0000256" key="12">
    <source>
        <dbReference type="SAM" id="SignalP"/>
    </source>
</evidence>
<comment type="caution">
    <text evidence="15">The sequence shown here is derived from an EMBL/GenBank/DDBJ whole genome shotgun (WGS) entry which is preliminary data.</text>
</comment>
<dbReference type="PROSITE" id="PS52016">
    <property type="entry name" value="TONB_DEPENDENT_REC_3"/>
    <property type="match status" value="1"/>
</dbReference>
<evidence type="ECO:0000256" key="5">
    <source>
        <dbReference type="ARBA" id="ARBA00022692"/>
    </source>
</evidence>
<dbReference type="Proteomes" id="UP001170717">
    <property type="component" value="Unassembled WGS sequence"/>
</dbReference>
<feature type="chain" id="PRO_5043521607" evidence="12">
    <location>
        <begin position="25"/>
        <end position="741"/>
    </location>
</feature>
<dbReference type="GO" id="GO:0009279">
    <property type="term" value="C:cell outer membrane"/>
    <property type="evidence" value="ECO:0007669"/>
    <property type="project" value="UniProtKB-SubCell"/>
</dbReference>
<keyword evidence="5 10" id="KW-0812">Transmembrane</keyword>
<dbReference type="Pfam" id="PF07715">
    <property type="entry name" value="Plug"/>
    <property type="match status" value="1"/>
</dbReference>
<keyword evidence="7 10" id="KW-0472">Membrane</keyword>
<dbReference type="GO" id="GO:0015344">
    <property type="term" value="F:siderophore uptake transmembrane transporter activity"/>
    <property type="evidence" value="ECO:0007669"/>
    <property type="project" value="TreeGrafter"/>
</dbReference>
<dbReference type="GO" id="GO:0015891">
    <property type="term" value="P:siderophore transport"/>
    <property type="evidence" value="ECO:0007669"/>
    <property type="project" value="InterPro"/>
</dbReference>
<protein>
    <submittedName>
        <fullName evidence="15">TonB-dependent siderophore receptor</fullName>
    </submittedName>
</protein>
<gene>
    <name evidence="15" type="ORF">Q4527_00865</name>
</gene>
<evidence type="ECO:0000313" key="16">
    <source>
        <dbReference type="Proteomes" id="UP001170717"/>
    </source>
</evidence>
<proteinExistence type="inferred from homology"/>
<reference evidence="15" key="1">
    <citation type="submission" date="2023-07" db="EMBL/GenBank/DDBJ databases">
        <title>Genome content predicts the carbon catabolic preferences of heterotrophic bacteria.</title>
        <authorList>
            <person name="Gralka M."/>
        </authorList>
    </citation>
    <scope>NUCLEOTIDE SEQUENCE</scope>
    <source>
        <strain evidence="15">F2M12</strain>
    </source>
</reference>
<accession>A0AAW7YY92</accession>
<feature type="domain" description="TonB-dependent receptor plug" evidence="14">
    <location>
        <begin position="64"/>
        <end position="166"/>
    </location>
</feature>
<keyword evidence="12" id="KW-0732">Signal</keyword>
<evidence type="ECO:0000256" key="9">
    <source>
        <dbReference type="ARBA" id="ARBA00023237"/>
    </source>
</evidence>
<evidence type="ECO:0000256" key="8">
    <source>
        <dbReference type="ARBA" id="ARBA00023170"/>
    </source>
</evidence>
<keyword evidence="8 15" id="KW-0675">Receptor</keyword>
<dbReference type="InterPro" id="IPR012910">
    <property type="entry name" value="Plug_dom"/>
</dbReference>
<evidence type="ECO:0000256" key="11">
    <source>
        <dbReference type="RuleBase" id="RU003357"/>
    </source>
</evidence>
<evidence type="ECO:0000256" key="7">
    <source>
        <dbReference type="ARBA" id="ARBA00023136"/>
    </source>
</evidence>
<dbReference type="AlphaFoldDB" id="A0AAW7YY92"/>
<keyword evidence="4 10" id="KW-1134">Transmembrane beta strand</keyword>
<sequence>MKNNWVKSTLAISIAAFFNAPAFAQTNDGQTNPQGASQKNEEAKVEKITVHGMHRAYQGAFEYKEVPAAAQDIDLGLIGDAGAINLNDALDLSASVARQNNFGGLWNSFAIRGFSGDENLPSGFLVNGFNAGRGFGGPRDLAGIDHVEVLKGPKAALFGRGEPGGAVNLVTKRPQFVSGGEVKATYGSWDQMRIEADVQTVAGAKEDVGVRLVGFYEDAESFRDTVETEKLGFYPSVTWEFSEDTRITYELEYTNQKIPFDRGVIAVDGKLGIQPIETFVGDPSGDRITTDVVGHQLEISHELNDDWNLLIGAGLRDTTFEGNALETNFAGRQTLFIDPDQTLLSRFKRYRDFETDYVVLRGEIAGEFDTGSISHRVIIGGDYDKFENDQVILRYRPSYFSGDTDINDLDLSQYLVVDILNPDYSPVADVELSDNLNRLETQEAWGMYIQDQVNITDKFQVRFGGRIDKFEQEIQNRLSDPVSVTSQDDTQFSPQLGAVYLLDDSISFYATYGEGFRQLTGSDYAGNPFEPNQSESTEVGVKTDLTSFFDDVRGDITLSIFNIEQSNILVFDSSDEASDGFFLTPGGEARSRGVELDINAEFSNGIALWVSYAYIDAESTNDAADANFVAAIEAGDPLINVPENQLSVQVGKSLTVSDMPVRLGTGLLYVDERSGQTATDFYLPSYTTVRAFAQIEPVENLVVRAEVDNLFDKEHYTNSFADVWVEPGAPRRFRVSASYRF</sequence>
<dbReference type="CDD" id="cd01347">
    <property type="entry name" value="ligand_gated_channel"/>
    <property type="match status" value="1"/>
</dbReference>
<evidence type="ECO:0000259" key="13">
    <source>
        <dbReference type="Pfam" id="PF00593"/>
    </source>
</evidence>
<keyword evidence="9 10" id="KW-0998">Cell outer membrane</keyword>
<keyword evidence="3 10" id="KW-0813">Transport</keyword>
<dbReference type="InterPro" id="IPR036942">
    <property type="entry name" value="Beta-barrel_TonB_sf"/>
</dbReference>
<dbReference type="Pfam" id="PF00593">
    <property type="entry name" value="TonB_dep_Rec_b-barrel"/>
    <property type="match status" value="1"/>
</dbReference>